<dbReference type="InterPro" id="IPR002543">
    <property type="entry name" value="FtsK_dom"/>
</dbReference>
<keyword evidence="5" id="KW-1133">Transmembrane helix</keyword>
<dbReference type="InterPro" id="IPR027417">
    <property type="entry name" value="P-loop_NTPase"/>
</dbReference>
<keyword evidence="4" id="KW-0175">Coiled coil</keyword>
<keyword evidence="2 3" id="KW-0067">ATP-binding</keyword>
<feature type="binding site" evidence="3">
    <location>
        <begin position="538"/>
        <end position="545"/>
    </location>
    <ligand>
        <name>ATP</name>
        <dbReference type="ChEBI" id="CHEBI:30616"/>
    </ligand>
</feature>
<proteinExistence type="predicted"/>
<evidence type="ECO:0000313" key="7">
    <source>
        <dbReference type="EMBL" id="RBP44259.1"/>
    </source>
</evidence>
<reference evidence="7 8" key="1">
    <citation type="submission" date="2018-06" db="EMBL/GenBank/DDBJ databases">
        <title>Genomic Encyclopedia of Type Strains, Phase IV (KMG-IV): sequencing the most valuable type-strain genomes for metagenomic binning, comparative biology and taxonomic classification.</title>
        <authorList>
            <person name="Goeker M."/>
        </authorList>
    </citation>
    <scope>NUCLEOTIDE SEQUENCE [LARGE SCALE GENOMIC DNA]</scope>
    <source>
        <strain evidence="7 8">DSM 25532</strain>
    </source>
</reference>
<evidence type="ECO:0000313" key="8">
    <source>
        <dbReference type="Proteomes" id="UP000253426"/>
    </source>
</evidence>
<dbReference type="Proteomes" id="UP000253426">
    <property type="component" value="Unassembled WGS sequence"/>
</dbReference>
<dbReference type="Pfam" id="PF01580">
    <property type="entry name" value="FtsK_SpoIIIE"/>
    <property type="match status" value="1"/>
</dbReference>
<keyword evidence="5" id="KW-0472">Membrane</keyword>
<dbReference type="Gene3D" id="3.40.50.300">
    <property type="entry name" value="P-loop containing nucleotide triphosphate hydrolases"/>
    <property type="match status" value="2"/>
</dbReference>
<evidence type="ECO:0000256" key="4">
    <source>
        <dbReference type="SAM" id="Coils"/>
    </source>
</evidence>
<feature type="transmembrane region" description="Helical" evidence="5">
    <location>
        <begin position="140"/>
        <end position="160"/>
    </location>
</feature>
<accession>A0A366HM95</accession>
<dbReference type="PROSITE" id="PS50901">
    <property type="entry name" value="FTSK"/>
    <property type="match status" value="1"/>
</dbReference>
<dbReference type="GO" id="GO:0005524">
    <property type="term" value="F:ATP binding"/>
    <property type="evidence" value="ECO:0007669"/>
    <property type="project" value="UniProtKB-UniRule"/>
</dbReference>
<feature type="coiled-coil region" evidence="4">
    <location>
        <begin position="98"/>
        <end position="135"/>
    </location>
</feature>
<evidence type="ECO:0000256" key="2">
    <source>
        <dbReference type="ARBA" id="ARBA00022840"/>
    </source>
</evidence>
<keyword evidence="1 3" id="KW-0547">Nucleotide-binding</keyword>
<sequence length="1117" mass="124383">MPVHLTALCFLDSSLTNSTHQTFMSSRPHSFSSYAQFPVLMDKAVKKRLALRQWRDQILGSEHALRTALTSCEIHSGSNVELSHPLAARWPRTESHILDNLLSALAQLADARQKATQARQELARADSHVKQAEEQRATQLMLGLLLLIVLIGIWFLIRWFDDSTLRAAKQQQEDSRRRSEAAAADFQAAKAEALRALQRFQNTTQRLMAEEFEEDAVNWHQVLQSLPVFFRGDWSAEAWKAHDFSSSHRAPFWLAGMASEQLGHGGTPYMMPVLMPLLGGQMTTLLKGSAADSLALMHGLVLQLATMIPYGATFTLLDPSGAGRAFPMQRSLPFLRPIGVDIARDLESVWDDIGRIIKTHLDAEVHSFDQLPEQTQANERYEFIFAANFPDGYDRRTIETLQKIAKNGPVAGKYLFIQHSDAKQLPRDLSWQDFGGMAVVDIQNPPKPVLEGMAVQMLRGPDGTVQTLALQHLNAAKPPEHNVEWSHLTGDDPTAWWTQRADTLIEAPVGSVSRGNHIHLWFGVQRDGRPCAHGILGAMPGSGKSNLYHVFICGLATRYSPEELNLYLIDGKMGVEFQAYRRLPHARAVALNSAPELSRSVLAELVAEMERRNELFGRLKVVDLPAYRNVGSPDGPRPRIVLMIDEYQELFEDDRMNQASAHLLTLAQQGRSAGIHLLLGSQRFGAAGMLNQAAVFGSIHLRIAMRMSQSDVQGLTEFGRNGRRLVEQCDIPGKVVVNSNSGDDNSNEFGKVALLDHVRRASLLEALEKKADREWPAEQRFATVVFDGREQPNFSENPQMVDLIRLPHRPDETAWRKIAVAPVHEQGFGVPDWYAGERPMALWVGQELNVHGQARVILRRRAMENVLLVGENLNATYGILAGLLCSVAVGQASGDFKLHLVDRAIPGTPWEGLLDSVCSRIFDCHSQSPNCVLTKEARVATRWLDEWTLELQRRSTLEEAELQRQPTWLLVIAGADRMPPLAKVTSTFGSTVDSPDGEKLKSIYVSGPILGLHVVMSFPSASSLKQCLDRAQLEHFKHRVVTQMADGDSFLLLGNDQAAKLQRGNSRPVFAICQDTAGGTSVKFKPYTVDAQISWSEQLSSLVPHLNRWKETHHVNG</sequence>
<dbReference type="EMBL" id="QNRR01000004">
    <property type="protein sequence ID" value="RBP44259.1"/>
    <property type="molecule type" value="Genomic_DNA"/>
</dbReference>
<comment type="caution">
    <text evidence="7">The sequence shown here is derived from an EMBL/GenBank/DDBJ whole genome shotgun (WGS) entry which is preliminary data.</text>
</comment>
<dbReference type="OrthoDB" id="9807790at2"/>
<name>A0A366HM95_9BACT</name>
<dbReference type="AlphaFoldDB" id="A0A366HM95"/>
<dbReference type="SUPFAM" id="SSF52540">
    <property type="entry name" value="P-loop containing nucleoside triphosphate hydrolases"/>
    <property type="match status" value="1"/>
</dbReference>
<organism evidence="7 8">
    <name type="scientific">Roseimicrobium gellanilyticum</name>
    <dbReference type="NCBI Taxonomy" id="748857"/>
    <lineage>
        <taxon>Bacteria</taxon>
        <taxon>Pseudomonadati</taxon>
        <taxon>Verrucomicrobiota</taxon>
        <taxon>Verrucomicrobiia</taxon>
        <taxon>Verrucomicrobiales</taxon>
        <taxon>Verrucomicrobiaceae</taxon>
        <taxon>Roseimicrobium</taxon>
    </lineage>
</organism>
<evidence type="ECO:0000256" key="3">
    <source>
        <dbReference type="PROSITE-ProRule" id="PRU00289"/>
    </source>
</evidence>
<dbReference type="PANTHER" id="PTHR22683:SF41">
    <property type="entry name" value="DNA TRANSLOCASE FTSK"/>
    <property type="match status" value="1"/>
</dbReference>
<gene>
    <name evidence="7" type="ORF">DES53_10478</name>
</gene>
<evidence type="ECO:0000259" key="6">
    <source>
        <dbReference type="PROSITE" id="PS50901"/>
    </source>
</evidence>
<protein>
    <submittedName>
        <fullName evidence="7">S-DNA-T family DNA segregation ATPase FtsK/SpoIIIE</fullName>
    </submittedName>
</protein>
<keyword evidence="8" id="KW-1185">Reference proteome</keyword>
<dbReference type="PANTHER" id="PTHR22683">
    <property type="entry name" value="SPORULATION PROTEIN RELATED"/>
    <property type="match status" value="1"/>
</dbReference>
<dbReference type="GO" id="GO:0003677">
    <property type="term" value="F:DNA binding"/>
    <property type="evidence" value="ECO:0007669"/>
    <property type="project" value="InterPro"/>
</dbReference>
<feature type="domain" description="FtsK" evidence="6">
    <location>
        <begin position="515"/>
        <end position="714"/>
    </location>
</feature>
<keyword evidence="5" id="KW-0812">Transmembrane</keyword>
<evidence type="ECO:0000256" key="1">
    <source>
        <dbReference type="ARBA" id="ARBA00022741"/>
    </source>
</evidence>
<evidence type="ECO:0000256" key="5">
    <source>
        <dbReference type="SAM" id="Phobius"/>
    </source>
</evidence>
<dbReference type="InterPro" id="IPR050206">
    <property type="entry name" value="FtsK/SpoIIIE/SftA"/>
</dbReference>